<name>A0A6J4KJS4_9SPHI</name>
<organism evidence="1">
    <name type="scientific">uncultured Cytophagales bacterium</name>
    <dbReference type="NCBI Taxonomy" id="158755"/>
    <lineage>
        <taxon>Bacteria</taxon>
        <taxon>Pseudomonadati</taxon>
        <taxon>Bacteroidota</taxon>
        <taxon>Sphingobacteriia</taxon>
        <taxon>Sphingobacteriales</taxon>
        <taxon>environmental samples</taxon>
    </lineage>
</organism>
<dbReference type="AlphaFoldDB" id="A0A6J4KJS4"/>
<dbReference type="EMBL" id="CADCTQ010000491">
    <property type="protein sequence ID" value="CAA9308037.1"/>
    <property type="molecule type" value="Genomic_DNA"/>
</dbReference>
<proteinExistence type="predicted"/>
<gene>
    <name evidence="1" type="ORF">AVDCRST_MAG56-6044</name>
</gene>
<protein>
    <submittedName>
        <fullName evidence="1">Uncharacterized protein</fullName>
    </submittedName>
</protein>
<sequence>MIPPSPAGAETPSSSGKTFELSQHYCSFCQRIVLHSVLEKVNSLEQATPGDVSWLLQCKVCGAFSLQ</sequence>
<reference evidence="1" key="1">
    <citation type="submission" date="2020-02" db="EMBL/GenBank/DDBJ databases">
        <authorList>
            <person name="Meier V. D."/>
        </authorList>
    </citation>
    <scope>NUCLEOTIDE SEQUENCE</scope>
    <source>
        <strain evidence="1">AVDCRST_MAG56</strain>
    </source>
</reference>
<accession>A0A6J4KJS4</accession>
<evidence type="ECO:0000313" key="1">
    <source>
        <dbReference type="EMBL" id="CAA9308037.1"/>
    </source>
</evidence>